<comment type="caution">
    <text evidence="2">The sequence shown here is derived from an EMBL/GenBank/DDBJ whole genome shotgun (WGS) entry which is preliminary data.</text>
</comment>
<evidence type="ECO:0000259" key="1">
    <source>
        <dbReference type="Pfam" id="PF10551"/>
    </source>
</evidence>
<name>A0AAW2RFK5_SESRA</name>
<evidence type="ECO:0000313" key="2">
    <source>
        <dbReference type="EMBL" id="KAL0378326.1"/>
    </source>
</evidence>
<proteinExistence type="predicted"/>
<dbReference type="InterPro" id="IPR018289">
    <property type="entry name" value="MULE_transposase_dom"/>
</dbReference>
<protein>
    <recommendedName>
        <fullName evidence="1">MULE transposase domain-containing protein</fullName>
    </recommendedName>
</protein>
<gene>
    <name evidence="2" type="ORF">Sradi_3138100</name>
</gene>
<dbReference type="PANTHER" id="PTHR31973:SF191">
    <property type="entry name" value="OS05G0489400 PROTEIN"/>
    <property type="match status" value="1"/>
</dbReference>
<accession>A0AAW2RFK5</accession>
<dbReference type="EMBL" id="JACGWJ010000013">
    <property type="protein sequence ID" value="KAL0378326.1"/>
    <property type="molecule type" value="Genomic_DNA"/>
</dbReference>
<sequence>MNLGVMCLGIRHAELKKQALKNLELSPEYQFTELWDYPKELRSTNPGSTVILGINDENGENRFEKFYVCFSAMKQGFLEGCRPIIGVDGCHLKGPHGGVFLTAVGVDPNNNLYPIAYAVVQRENRDTWEWFLTVLKNDLNISMDEEYTFMLDKQKGLIQAFHVIFSNSAHGFYMRHLHNNFKNAGYMGLSRMHFGKLQDQVQWKNLSSEWKR</sequence>
<dbReference type="Pfam" id="PF10551">
    <property type="entry name" value="MULE"/>
    <property type="match status" value="1"/>
</dbReference>
<organism evidence="2">
    <name type="scientific">Sesamum radiatum</name>
    <name type="common">Black benniseed</name>
    <dbReference type="NCBI Taxonomy" id="300843"/>
    <lineage>
        <taxon>Eukaryota</taxon>
        <taxon>Viridiplantae</taxon>
        <taxon>Streptophyta</taxon>
        <taxon>Embryophyta</taxon>
        <taxon>Tracheophyta</taxon>
        <taxon>Spermatophyta</taxon>
        <taxon>Magnoliopsida</taxon>
        <taxon>eudicotyledons</taxon>
        <taxon>Gunneridae</taxon>
        <taxon>Pentapetalae</taxon>
        <taxon>asterids</taxon>
        <taxon>lamiids</taxon>
        <taxon>Lamiales</taxon>
        <taxon>Pedaliaceae</taxon>
        <taxon>Sesamum</taxon>
    </lineage>
</organism>
<dbReference type="AlphaFoldDB" id="A0AAW2RFK5"/>
<reference evidence="2" key="1">
    <citation type="submission" date="2020-06" db="EMBL/GenBank/DDBJ databases">
        <authorList>
            <person name="Li T."/>
            <person name="Hu X."/>
            <person name="Zhang T."/>
            <person name="Song X."/>
            <person name="Zhang H."/>
            <person name="Dai N."/>
            <person name="Sheng W."/>
            <person name="Hou X."/>
            <person name="Wei L."/>
        </authorList>
    </citation>
    <scope>NUCLEOTIDE SEQUENCE</scope>
    <source>
        <strain evidence="2">G02</strain>
        <tissue evidence="2">Leaf</tissue>
    </source>
</reference>
<dbReference type="PANTHER" id="PTHR31973">
    <property type="entry name" value="POLYPROTEIN, PUTATIVE-RELATED"/>
    <property type="match status" value="1"/>
</dbReference>
<feature type="domain" description="MULE transposase" evidence="1">
    <location>
        <begin position="85"/>
        <end position="180"/>
    </location>
</feature>
<reference evidence="2" key="2">
    <citation type="journal article" date="2024" name="Plant">
        <title>Genomic evolution and insights into agronomic trait innovations of Sesamum species.</title>
        <authorList>
            <person name="Miao H."/>
            <person name="Wang L."/>
            <person name="Qu L."/>
            <person name="Liu H."/>
            <person name="Sun Y."/>
            <person name="Le M."/>
            <person name="Wang Q."/>
            <person name="Wei S."/>
            <person name="Zheng Y."/>
            <person name="Lin W."/>
            <person name="Duan Y."/>
            <person name="Cao H."/>
            <person name="Xiong S."/>
            <person name="Wang X."/>
            <person name="Wei L."/>
            <person name="Li C."/>
            <person name="Ma Q."/>
            <person name="Ju M."/>
            <person name="Zhao R."/>
            <person name="Li G."/>
            <person name="Mu C."/>
            <person name="Tian Q."/>
            <person name="Mei H."/>
            <person name="Zhang T."/>
            <person name="Gao T."/>
            <person name="Zhang H."/>
        </authorList>
    </citation>
    <scope>NUCLEOTIDE SEQUENCE</scope>
    <source>
        <strain evidence="2">G02</strain>
    </source>
</reference>